<dbReference type="EMBL" id="FNWV01000003">
    <property type="protein sequence ID" value="SEH53027.1"/>
    <property type="molecule type" value="Genomic_DNA"/>
</dbReference>
<dbReference type="InterPro" id="IPR043472">
    <property type="entry name" value="Macro_dom-like"/>
</dbReference>
<dbReference type="SUPFAM" id="SSF52949">
    <property type="entry name" value="Macro domain-like"/>
    <property type="match status" value="1"/>
</dbReference>
<evidence type="ECO:0000313" key="3">
    <source>
        <dbReference type="Proteomes" id="UP000183190"/>
    </source>
</evidence>
<sequence>MPFNIIRNDITKVKADAIVNAANSSLLGGGGVDGAIHHAAGPQLLAECRTLGGCKTGEAKLTKGYALDCKYIIHTVGPVWHGGDCGEEELLRSCYRNSLELAKEKDCESVAFPLISSGIYGYPKDKALDAAVSEFRSFLEDNDMDITLVIFDKDSFEVSSGIVGEIRQYISDAYAKKCAENDRRNRGRPGAVGTYQLSGAKPSLLFGRKKESMKESSANIMLEEDACCEASVELENMLKAHDESFSEALLRLIDEKGMTDVETYKKANIDRKLFSKIRSDKNYKPKKQTAVAFAVALELDLGETEELLKKAGFALSDSLKFDLIIRYFIEHSNYNIYEINEALFAFDQSLIGS</sequence>
<dbReference type="PANTHER" id="PTHR11106">
    <property type="entry name" value="GANGLIOSIDE INDUCED DIFFERENTIATION ASSOCIATED PROTEIN 2-RELATED"/>
    <property type="match status" value="1"/>
</dbReference>
<dbReference type="RefSeq" id="WP_074715607.1">
    <property type="nucleotide sequence ID" value="NZ_FNWV01000003.1"/>
</dbReference>
<dbReference type="PROSITE" id="PS51154">
    <property type="entry name" value="MACRO"/>
    <property type="match status" value="1"/>
</dbReference>
<dbReference type="OrthoDB" id="6194521at2"/>
<dbReference type="NCBIfam" id="NF001664">
    <property type="entry name" value="PRK00431.1-6"/>
    <property type="match status" value="1"/>
</dbReference>
<proteinExistence type="predicted"/>
<dbReference type="PANTHER" id="PTHR11106:SF27">
    <property type="entry name" value="MACRO DOMAIN-CONTAINING PROTEIN"/>
    <property type="match status" value="1"/>
</dbReference>
<feature type="domain" description="Macro" evidence="1">
    <location>
        <begin position="1"/>
        <end position="167"/>
    </location>
</feature>
<name>A0A1H6IUK0_RUMFL</name>
<dbReference type="InterPro" id="IPR002589">
    <property type="entry name" value="Macro_dom"/>
</dbReference>
<dbReference type="Pfam" id="PF01661">
    <property type="entry name" value="Macro"/>
    <property type="match status" value="1"/>
</dbReference>
<protein>
    <submittedName>
        <fullName evidence="2">O-acetyl-ADP-ribose deacetylase (Regulator of RNase III), contains Macro domain</fullName>
    </submittedName>
</protein>
<dbReference type="Proteomes" id="UP000183190">
    <property type="component" value="Unassembled WGS sequence"/>
</dbReference>
<organism evidence="2 3">
    <name type="scientific">Ruminococcus flavefaciens</name>
    <dbReference type="NCBI Taxonomy" id="1265"/>
    <lineage>
        <taxon>Bacteria</taxon>
        <taxon>Bacillati</taxon>
        <taxon>Bacillota</taxon>
        <taxon>Clostridia</taxon>
        <taxon>Eubacteriales</taxon>
        <taxon>Oscillospiraceae</taxon>
        <taxon>Ruminococcus</taxon>
    </lineage>
</organism>
<dbReference type="Gene3D" id="3.40.220.10">
    <property type="entry name" value="Leucine Aminopeptidase, subunit E, domain 1"/>
    <property type="match status" value="1"/>
</dbReference>
<reference evidence="2 3" key="1">
    <citation type="submission" date="2016-10" db="EMBL/GenBank/DDBJ databases">
        <authorList>
            <person name="de Groot N.N."/>
        </authorList>
    </citation>
    <scope>NUCLEOTIDE SEQUENCE [LARGE SCALE GENOMIC DNA]</scope>
    <source>
        <strain evidence="2 3">YAD2003</strain>
    </source>
</reference>
<dbReference type="SMART" id="SM00506">
    <property type="entry name" value="A1pp"/>
    <property type="match status" value="1"/>
</dbReference>
<evidence type="ECO:0000313" key="2">
    <source>
        <dbReference type="EMBL" id="SEH53027.1"/>
    </source>
</evidence>
<gene>
    <name evidence="2" type="ORF">SAMN02910265_01306</name>
</gene>
<dbReference type="AlphaFoldDB" id="A0A1H6IUK0"/>
<dbReference type="CDD" id="cd02908">
    <property type="entry name" value="Macro_OAADPr_deacetylase"/>
    <property type="match status" value="1"/>
</dbReference>
<evidence type="ECO:0000259" key="1">
    <source>
        <dbReference type="PROSITE" id="PS51154"/>
    </source>
</evidence>
<accession>A0A1H6IUK0</accession>